<proteinExistence type="predicted"/>
<comment type="caution">
    <text evidence="1">The sequence shown here is derived from an EMBL/GenBank/DDBJ whole genome shotgun (WGS) entry which is preliminary data.</text>
</comment>
<sequence length="2349" mass="257802">MNGKSRDNGHDGKRQPVVPAEPIAIVGTAMRLPGDAANPSKLWQLLRNPPSDLSRRPPSERFSSAGFFHEDPEHHGTSNSEQSYFLREDIRAFDAAFFSIAPREVEAIDPQHRLLLEVVYEALEAAGIPLEKTQGSDTAVYVGQMSNDYWDHLLRDLDSIPKYMATGTARSVTANRLSYFFDWHGPSMTIDTACSSSMVALHEAVQVLRSGRADMAVAAGCHLVLGPESYVIESKLRMISPTGTCKMWDAGADGYARAEGCAALILKTLSSALRDGDPIAALIRETGVNQDGRTRGITMPSAEAQAALIRETYLRAGLDPTHPRDQPQFFEAHGTGTQAGDPVEAEAIHLAFFNDDVAHKGTREKKEHVKLLVGSIKTVVGHLEATAGLAGILKGIAAMNHRMIPPNLWFRTLNHRIVPFYRDFRVPTVLEEWPTTGFDGTLRCSVNSFGFGGTNAHTILESYEPQLVTATQMPREISFITPLTFSAASAASLVDVVDSYRRHLASKQDISLSDLAFTLQSRRSALPYRIAFSGTDITSLIKQMSESVDSVKGTANVSIGTLNQQGKLEGGSPKLLGVFTGQGAQWPGMGRELLKSSKVFSDAIIKMEDSLATLPDPPSWSLVDQFKAKASPSSSEEATVAQPVSLALQIGLVDLLRASGVEFDSVVAHSSGEIAAAYTTGLISAHDAIRIAYYRGKYSALATEGGGMMAVGMSFAEAKAFCDQEQLRDRVTAAASNSPKSTTLSGRLSALKEAASLLGSTFHRFLKVDKAYHSDAMLPCCEPFQAILERCDIKVHKPNDVLWISSVREGQQPRSFADLLSGPYWVETLHKPVLFSQALTRVLQMRSFDAALEIGPHPALRGPSLQTHADISLEKGTVLLYKGVLERFKHDGEAFSSCLGFLWQHFGWAHFEAYRSTSLSTDVPRVLDQLPTYPWNHESLYWTESSHSYRFRYREAYHPLLGFRSVDSHAMELRWKNVWSLREMPWLKGHVVQGQAVIPGVSYVTLALEAAAALGREGQEATRIELHDINIHRAIIMEEDEYSGTNVFVSVSRQNSDASCTRATFNIYASTNHEKEPFHVCSGDILLSHFAKDSRIQALGEFDVSTVYKDMSPVEPSLFYSEMKEVGLCWKEPFLSDSMYRSHHRSVLSATRLTADAHDGQLLLSPVLLDIGFQGALVGFASPGDGRLWNPYLPTHIDRCTFDLENLKLNKPCYDEVYFSSAVMGSTLPDLSTTATFTCDVYGFYAIDGNPFVQVEGLKFSCMYPAQETNDREMFANETWMPASPLDMELQPHDAQKHMGNLGAVVENLSHCNPRMKILHINDGESLVVPILESLRGAFARLDIADSSQSPALRHVEEVKELFPKDSKRIWSSDLNLTQLTSSPAIAENSYDLIICAQTIETGDDVESRCSKLRKLLKLGGSIILSTSPGTSCTLPLQRCGFTGVELELSVGAESRLILTRAKDDTSKTLETPLDALDACTGEVIVIGGHQPEIQAIVDTFQKDLAGKLSKTTLVESLSDLESCGVPTDATVLCLADLHDDTLRNLTEGTLGGMKLLFETAKRVLWVTQGRRNQNPFASMMVGLGRSIISESPLLNLQFLDIEDPLSDPVTHKTISECFIKLISLTTTSDSNVVRSWKQEPEMVLSQGKLLIPRIRPLTALNDRLNCQNRIIKKPLVAGDGTSVELTRSGAFYAAREYDDYSAGRRITISHSVSLPIELPGQMKGYLGLGTMSSGERVVVISPNNRNIQSAEECAFAVHFQPRGNEADTLALIASAIFIRVAWEHTSDYVVLHQPSQSVYRLGTQMAGDAKLKLCFSVSGRNDLEKHANVVSIPSMATQQSLKRLMPGQVGAFIDVPGLAGAGDRVSADRMIRAMSTTCKIFHPATAAASSQSEGIDVRLSFNWKKAYRILVQSVEDVAKFGNSQMLAENQPVERIGIAEIPETPFSYDVARIIDWTKDSRVKVNIQPKSPTKHFSPNKTYLLVGLTGDLGRSLAQWMIRCGAQHIVLTSRSPRVPDSWLQACREISPQAQVRVFKMDVTDEADVRNICHAICKSMPPIGGVANAAMVMDDCLFHKLQLASFNRVVEPKVVGSMILDKIFHDVDLDFFIMFSSISCIVGNRGQSSYSAANLAETTIASGRRSRGLSASTLALGMVVGVGYVARANLATEAIKDNVRMQNGIPLGETDVHTAFFEAMLLGKESSRLIPELITGLESIGSEDVELPLWHENPRFSHLSLLEGLDDVSLDSKKSSQGKVSVREQLRQSTMPQEPFEILSGSLKQKLKVTLKIDKQEISDEVALVQMGIDSLSAVEIRSWFAKEVGVDLPVLKILNGASIRGLCLEAIGQWKK</sequence>
<name>A0ACB6F6P0_9PLEO</name>
<evidence type="ECO:0000313" key="1">
    <source>
        <dbReference type="EMBL" id="KAB2100109.1"/>
    </source>
</evidence>
<accession>A0ACB6F6P0</accession>
<protein>
    <submittedName>
        <fullName evidence="1">Hybrid PKS-NRPS synthetase</fullName>
    </submittedName>
</protein>
<dbReference type="Proteomes" id="UP000293547">
    <property type="component" value="Unassembled WGS sequence"/>
</dbReference>
<organism evidence="1 2">
    <name type="scientific">Alternaria gaisen</name>
    <dbReference type="NCBI Taxonomy" id="167740"/>
    <lineage>
        <taxon>Eukaryota</taxon>
        <taxon>Fungi</taxon>
        <taxon>Dikarya</taxon>
        <taxon>Ascomycota</taxon>
        <taxon>Pezizomycotina</taxon>
        <taxon>Dothideomycetes</taxon>
        <taxon>Pleosporomycetidae</taxon>
        <taxon>Pleosporales</taxon>
        <taxon>Pleosporineae</taxon>
        <taxon>Pleosporaceae</taxon>
        <taxon>Alternaria</taxon>
        <taxon>Alternaria sect. Alternaria</taxon>
    </lineage>
</organism>
<reference evidence="1 2" key="1">
    <citation type="journal article" date="2019" name="bioRxiv">
        <title>Genomics, evolutionary history and diagnostics of the Alternaria alternata species group including apple and Asian pear pathotypes.</title>
        <authorList>
            <person name="Armitage A.D."/>
            <person name="Cockerton H.M."/>
            <person name="Sreenivasaprasad S."/>
            <person name="Woodhall J.W."/>
            <person name="Lane C.R."/>
            <person name="Harrison R.J."/>
            <person name="Clarkson J.P."/>
        </authorList>
    </citation>
    <scope>NUCLEOTIDE SEQUENCE [LARGE SCALE GENOMIC DNA]</scope>
    <source>
        <strain evidence="1 2">FERA 650</strain>
    </source>
</reference>
<dbReference type="EMBL" id="PDWZ02000014">
    <property type="protein sequence ID" value="KAB2100109.1"/>
    <property type="molecule type" value="Genomic_DNA"/>
</dbReference>
<keyword evidence="2" id="KW-1185">Reference proteome</keyword>
<evidence type="ECO:0000313" key="2">
    <source>
        <dbReference type="Proteomes" id="UP000293547"/>
    </source>
</evidence>
<gene>
    <name evidence="1" type="ORF">AG0111_0g11742</name>
</gene>